<evidence type="ECO:0000256" key="1">
    <source>
        <dbReference type="SAM" id="Coils"/>
    </source>
</evidence>
<evidence type="ECO:0000313" key="3">
    <source>
        <dbReference type="Proteomes" id="UP000599578"/>
    </source>
</evidence>
<protein>
    <submittedName>
        <fullName evidence="2">Uncharacterized protein</fullName>
    </submittedName>
</protein>
<organism evidence="2 3">
    <name type="scientific">Marinobacterium nitratireducens</name>
    <dbReference type="NCBI Taxonomy" id="518897"/>
    <lineage>
        <taxon>Bacteria</taxon>
        <taxon>Pseudomonadati</taxon>
        <taxon>Pseudomonadota</taxon>
        <taxon>Gammaproteobacteria</taxon>
        <taxon>Oceanospirillales</taxon>
        <taxon>Oceanospirillaceae</taxon>
        <taxon>Marinobacterium</taxon>
    </lineage>
</organism>
<sequence length="187" mass="21033">MNTQSAQLRIKELEEQIRELNVAYEGMQAQRNGYRQQLSVAEREKGQLWDQAQTLSMVAIKLGLKPGPDAIRTVPEVVLAMMERRDSLFSAIEHGDDEHRDWLKEAIDSHFSGNPCPPCRGFGVLESVTAERDELRARLDHITEHATHAARSQLCRELTELFDSDQIITVEQVVDLIAAPEGQSDAA</sequence>
<proteinExistence type="predicted"/>
<reference evidence="2 3" key="1">
    <citation type="journal article" date="2014" name="Int. J. Syst. Evol. Microbiol.">
        <title>Complete genome sequence of Corynebacterium casei LMG S-19264T (=DSM 44701T), isolated from a smear-ripened cheese.</title>
        <authorList>
            <consortium name="US DOE Joint Genome Institute (JGI-PGF)"/>
            <person name="Walter F."/>
            <person name="Albersmeier A."/>
            <person name="Kalinowski J."/>
            <person name="Ruckert C."/>
        </authorList>
    </citation>
    <scope>NUCLEOTIDE SEQUENCE [LARGE SCALE GENOMIC DNA]</scope>
    <source>
        <strain evidence="2 3">CGMCC 1.7286</strain>
    </source>
</reference>
<name>A0A918DZ41_9GAMM</name>
<comment type="caution">
    <text evidence="2">The sequence shown here is derived from an EMBL/GenBank/DDBJ whole genome shotgun (WGS) entry which is preliminary data.</text>
</comment>
<keyword evidence="1" id="KW-0175">Coiled coil</keyword>
<keyword evidence="3" id="KW-1185">Reference proteome</keyword>
<evidence type="ECO:0000313" key="2">
    <source>
        <dbReference type="EMBL" id="GGO89208.1"/>
    </source>
</evidence>
<dbReference type="Proteomes" id="UP000599578">
    <property type="component" value="Unassembled WGS sequence"/>
</dbReference>
<gene>
    <name evidence="2" type="ORF">GCM10011348_46420</name>
</gene>
<accession>A0A918DZ41</accession>
<feature type="coiled-coil region" evidence="1">
    <location>
        <begin position="3"/>
        <end position="44"/>
    </location>
</feature>
<dbReference type="AlphaFoldDB" id="A0A918DZ41"/>
<dbReference type="EMBL" id="BMLT01000021">
    <property type="protein sequence ID" value="GGO89208.1"/>
    <property type="molecule type" value="Genomic_DNA"/>
</dbReference>
<dbReference type="RefSeq" id="WP_188863028.1">
    <property type="nucleotide sequence ID" value="NZ_BMLT01000021.1"/>
</dbReference>